<sequence>MPRRSSRHPTEAELEVLNVLWQRGKSTVREVHETLQADRQTTLTTTLKILQVMTDKGLTVREEESRPHLYSPAVPKEKTQGGLLDDLVQRAFGGSVEKLLVQAVREGDLSSQELRAIRRLIDNVRKQRGAD</sequence>
<comment type="caution">
    <text evidence="5">The sequence shown here is derived from an EMBL/GenBank/DDBJ whole genome shotgun (WGS) entry which is preliminary data.</text>
</comment>
<dbReference type="Pfam" id="PF03965">
    <property type="entry name" value="Penicillinase_R"/>
    <property type="match status" value="1"/>
</dbReference>
<keyword evidence="4" id="KW-0804">Transcription</keyword>
<dbReference type="InterPro" id="IPR005650">
    <property type="entry name" value="BlaI_family"/>
</dbReference>
<evidence type="ECO:0000256" key="4">
    <source>
        <dbReference type="ARBA" id="ARBA00023163"/>
    </source>
</evidence>
<reference evidence="5" key="1">
    <citation type="journal article" date="2015" name="Nature">
        <title>Complex archaea that bridge the gap between prokaryotes and eukaryotes.</title>
        <authorList>
            <person name="Spang A."/>
            <person name="Saw J.H."/>
            <person name="Jorgensen S.L."/>
            <person name="Zaremba-Niedzwiedzka K."/>
            <person name="Martijn J."/>
            <person name="Lind A.E."/>
            <person name="van Eijk R."/>
            <person name="Schleper C."/>
            <person name="Guy L."/>
            <person name="Ettema T.J."/>
        </authorList>
    </citation>
    <scope>NUCLEOTIDE SEQUENCE</scope>
</reference>
<organism evidence="5">
    <name type="scientific">marine sediment metagenome</name>
    <dbReference type="NCBI Taxonomy" id="412755"/>
    <lineage>
        <taxon>unclassified sequences</taxon>
        <taxon>metagenomes</taxon>
        <taxon>ecological metagenomes</taxon>
    </lineage>
</organism>
<dbReference type="GO" id="GO:0045892">
    <property type="term" value="P:negative regulation of DNA-templated transcription"/>
    <property type="evidence" value="ECO:0007669"/>
    <property type="project" value="InterPro"/>
</dbReference>
<dbReference type="InterPro" id="IPR036390">
    <property type="entry name" value="WH_DNA-bd_sf"/>
</dbReference>
<dbReference type="SUPFAM" id="SSF46785">
    <property type="entry name" value="Winged helix' DNA-binding domain"/>
    <property type="match status" value="1"/>
</dbReference>
<keyword evidence="3" id="KW-0238">DNA-binding</keyword>
<evidence type="ECO:0000313" key="5">
    <source>
        <dbReference type="EMBL" id="KKL89798.1"/>
    </source>
</evidence>
<evidence type="ECO:0000256" key="2">
    <source>
        <dbReference type="ARBA" id="ARBA00023015"/>
    </source>
</evidence>
<dbReference type="AlphaFoldDB" id="A0A0F9FU74"/>
<dbReference type="PIRSF" id="PIRSF019455">
    <property type="entry name" value="CopR_AtkY"/>
    <property type="match status" value="1"/>
</dbReference>
<dbReference type="InterPro" id="IPR036388">
    <property type="entry name" value="WH-like_DNA-bd_sf"/>
</dbReference>
<protein>
    <recommendedName>
        <fullName evidence="6">Transcriptional regulator</fullName>
    </recommendedName>
</protein>
<dbReference type="EMBL" id="LAZR01020187">
    <property type="protein sequence ID" value="KKL89798.1"/>
    <property type="molecule type" value="Genomic_DNA"/>
</dbReference>
<evidence type="ECO:0008006" key="6">
    <source>
        <dbReference type="Google" id="ProtNLM"/>
    </source>
</evidence>
<dbReference type="GO" id="GO:0003677">
    <property type="term" value="F:DNA binding"/>
    <property type="evidence" value="ECO:0007669"/>
    <property type="project" value="UniProtKB-KW"/>
</dbReference>
<evidence type="ECO:0000256" key="3">
    <source>
        <dbReference type="ARBA" id="ARBA00023125"/>
    </source>
</evidence>
<evidence type="ECO:0000256" key="1">
    <source>
        <dbReference type="ARBA" id="ARBA00011046"/>
    </source>
</evidence>
<dbReference type="Gene3D" id="1.10.4040.10">
    <property type="entry name" value="Penicillinase repressor domain"/>
    <property type="match status" value="1"/>
</dbReference>
<dbReference type="Gene3D" id="1.10.10.10">
    <property type="entry name" value="Winged helix-like DNA-binding domain superfamily/Winged helix DNA-binding domain"/>
    <property type="match status" value="1"/>
</dbReference>
<proteinExistence type="inferred from homology"/>
<comment type="similarity">
    <text evidence="1">Belongs to the BlaI transcriptional regulatory family.</text>
</comment>
<name>A0A0F9FU74_9ZZZZ</name>
<keyword evidence="2" id="KW-0805">Transcription regulation</keyword>
<accession>A0A0F9FU74</accession>
<gene>
    <name evidence="5" type="ORF">LCGC14_1911100</name>
</gene>